<keyword evidence="2" id="KW-0238">DNA-binding</keyword>
<evidence type="ECO:0000313" key="6">
    <source>
        <dbReference type="Proteomes" id="UP000019681"/>
    </source>
</evidence>
<dbReference type="PANTHER" id="PTHR30146">
    <property type="entry name" value="LACI-RELATED TRANSCRIPTIONAL REPRESSOR"/>
    <property type="match status" value="1"/>
</dbReference>
<organism evidence="5 6">
    <name type="scientific">Fervidicella metallireducens AeB</name>
    <dbReference type="NCBI Taxonomy" id="1403537"/>
    <lineage>
        <taxon>Bacteria</taxon>
        <taxon>Bacillati</taxon>
        <taxon>Bacillota</taxon>
        <taxon>Clostridia</taxon>
        <taxon>Eubacteriales</taxon>
        <taxon>Clostridiaceae</taxon>
        <taxon>Fervidicella</taxon>
    </lineage>
</organism>
<evidence type="ECO:0000256" key="1">
    <source>
        <dbReference type="ARBA" id="ARBA00023015"/>
    </source>
</evidence>
<dbReference type="SMART" id="SM00354">
    <property type="entry name" value="HTH_LACI"/>
    <property type="match status" value="1"/>
</dbReference>
<evidence type="ECO:0000313" key="5">
    <source>
        <dbReference type="EMBL" id="EYE88727.1"/>
    </source>
</evidence>
<dbReference type="InterPro" id="IPR000843">
    <property type="entry name" value="HTH_LacI"/>
</dbReference>
<evidence type="ECO:0000256" key="2">
    <source>
        <dbReference type="ARBA" id="ARBA00023125"/>
    </source>
</evidence>
<dbReference type="EMBL" id="AZQP01000014">
    <property type="protein sequence ID" value="EYE88727.1"/>
    <property type="molecule type" value="Genomic_DNA"/>
</dbReference>
<dbReference type="InterPro" id="IPR010982">
    <property type="entry name" value="Lambda_DNA-bd_dom_sf"/>
</dbReference>
<protein>
    <submittedName>
        <fullName evidence="5">LacI family transcriptional regulator</fullName>
    </submittedName>
</protein>
<dbReference type="GO" id="GO:0000976">
    <property type="term" value="F:transcription cis-regulatory region binding"/>
    <property type="evidence" value="ECO:0007669"/>
    <property type="project" value="TreeGrafter"/>
</dbReference>
<gene>
    <name evidence="5" type="ORF">Q428_06185</name>
</gene>
<name>A0A017RVL7_9CLOT</name>
<reference evidence="5 6" key="1">
    <citation type="journal article" date="2014" name="Genome Announc.">
        <title>Draft Genome Sequence of Fervidicella metallireducens Strain AeBT, an Iron-Reducing Thermoanaerobe from the Great Artesian Basin.</title>
        <authorList>
            <person name="Patel B.K."/>
        </authorList>
    </citation>
    <scope>NUCLEOTIDE SEQUENCE [LARGE SCALE GENOMIC DNA]</scope>
    <source>
        <strain evidence="5 6">AeB</strain>
    </source>
</reference>
<dbReference type="PROSITE" id="PS50932">
    <property type="entry name" value="HTH_LACI_2"/>
    <property type="match status" value="1"/>
</dbReference>
<feature type="domain" description="HTH lacI-type" evidence="4">
    <location>
        <begin position="4"/>
        <end position="59"/>
    </location>
</feature>
<dbReference type="Proteomes" id="UP000019681">
    <property type="component" value="Unassembled WGS sequence"/>
</dbReference>
<dbReference type="GO" id="GO:0003700">
    <property type="term" value="F:DNA-binding transcription factor activity"/>
    <property type="evidence" value="ECO:0007669"/>
    <property type="project" value="TreeGrafter"/>
</dbReference>
<dbReference type="InterPro" id="IPR046335">
    <property type="entry name" value="LacI/GalR-like_sensor"/>
</dbReference>
<dbReference type="SUPFAM" id="SSF47413">
    <property type="entry name" value="lambda repressor-like DNA-binding domains"/>
    <property type="match status" value="1"/>
</dbReference>
<proteinExistence type="predicted"/>
<keyword evidence="1" id="KW-0805">Transcription regulation</keyword>
<evidence type="ECO:0000256" key="3">
    <source>
        <dbReference type="ARBA" id="ARBA00023163"/>
    </source>
</evidence>
<dbReference type="PROSITE" id="PS00356">
    <property type="entry name" value="HTH_LACI_1"/>
    <property type="match status" value="1"/>
</dbReference>
<dbReference type="PRINTS" id="PR00036">
    <property type="entry name" value="HTHLACI"/>
</dbReference>
<dbReference type="OrthoDB" id="369222at2"/>
<dbReference type="PANTHER" id="PTHR30146:SF149">
    <property type="entry name" value="HTH-TYPE TRANSCRIPTIONAL REGULATOR EBGR"/>
    <property type="match status" value="1"/>
</dbReference>
<dbReference type="InterPro" id="IPR028082">
    <property type="entry name" value="Peripla_BP_I"/>
</dbReference>
<dbReference type="SUPFAM" id="SSF53822">
    <property type="entry name" value="Periplasmic binding protein-like I"/>
    <property type="match status" value="1"/>
</dbReference>
<keyword evidence="3" id="KW-0804">Transcription</keyword>
<comment type="caution">
    <text evidence="5">The sequence shown here is derived from an EMBL/GenBank/DDBJ whole genome shotgun (WGS) entry which is preliminary data.</text>
</comment>
<dbReference type="Pfam" id="PF13377">
    <property type="entry name" value="Peripla_BP_3"/>
    <property type="match status" value="1"/>
</dbReference>
<dbReference type="Gene3D" id="1.10.260.40">
    <property type="entry name" value="lambda repressor-like DNA-binding domains"/>
    <property type="match status" value="1"/>
</dbReference>
<sequence length="332" mass="37383">MKKITMSDIARIAGVSKATVSMVLNKKDENISEETKNRILNIAKEMNYIPNSVARSLSTKKSSTIGIIVPDITNPYFSEVSRAVEDSANIFGYNVILCNSDNETEKEEKYVELLISKLVDGVIFAVGGHNTRGIELLQENSIPFVLLDRHVEGFENLYGVYCENQLGVVQGVEYLYENGKRNIVFVKGPGDIEIAKQRLSGYKLTMEKYGIYNENFVYESDFTMQGGKNVTEKIINEIEKIDAIFYSNDAMAVGGMKVLLRNGYKVPDDISIMGFDNIQISEFVEPELTTIGQPIYEMGRESCRLLIDIINNVDVEKKEIYFKPQLIKRGTA</sequence>
<dbReference type="Gene3D" id="3.40.50.2300">
    <property type="match status" value="2"/>
</dbReference>
<accession>A0A017RVL7</accession>
<evidence type="ECO:0000259" key="4">
    <source>
        <dbReference type="PROSITE" id="PS50932"/>
    </source>
</evidence>
<dbReference type="RefSeq" id="WP_035379113.1">
    <property type="nucleotide sequence ID" value="NZ_AZQP01000014.1"/>
</dbReference>
<dbReference type="CDD" id="cd06267">
    <property type="entry name" value="PBP1_LacI_sugar_binding-like"/>
    <property type="match status" value="1"/>
</dbReference>
<dbReference type="CDD" id="cd01392">
    <property type="entry name" value="HTH_LacI"/>
    <property type="match status" value="1"/>
</dbReference>
<dbReference type="Pfam" id="PF00356">
    <property type="entry name" value="LacI"/>
    <property type="match status" value="1"/>
</dbReference>
<dbReference type="STRING" id="1403537.Q428_06185"/>
<keyword evidence="6" id="KW-1185">Reference proteome</keyword>
<dbReference type="AlphaFoldDB" id="A0A017RVL7"/>